<gene>
    <name evidence="2" type="ORF">PIB30_068167</name>
</gene>
<evidence type="ECO:0000313" key="2">
    <source>
        <dbReference type="EMBL" id="MED6186589.1"/>
    </source>
</evidence>
<dbReference type="EMBL" id="JASCZI010181968">
    <property type="protein sequence ID" value="MED6186589.1"/>
    <property type="molecule type" value="Genomic_DNA"/>
</dbReference>
<name>A0ABU6WL31_9FABA</name>
<dbReference type="Proteomes" id="UP001341840">
    <property type="component" value="Unassembled WGS sequence"/>
</dbReference>
<reference evidence="2 3" key="1">
    <citation type="journal article" date="2023" name="Plants (Basel)">
        <title>Bridging the Gap: Combining Genomics and Transcriptomics Approaches to Understand Stylosanthes scabra, an Orphan Legume from the Brazilian Caatinga.</title>
        <authorList>
            <person name="Ferreira-Neto J.R.C."/>
            <person name="da Silva M.D."/>
            <person name="Binneck E."/>
            <person name="de Melo N.F."/>
            <person name="da Silva R.H."/>
            <person name="de Melo A.L.T.M."/>
            <person name="Pandolfi V."/>
            <person name="Bustamante F.O."/>
            <person name="Brasileiro-Vidal A.C."/>
            <person name="Benko-Iseppon A.M."/>
        </authorList>
    </citation>
    <scope>NUCLEOTIDE SEQUENCE [LARGE SCALE GENOMIC DNA]</scope>
    <source>
        <tissue evidence="2">Leaves</tissue>
    </source>
</reference>
<organism evidence="2 3">
    <name type="scientific">Stylosanthes scabra</name>
    <dbReference type="NCBI Taxonomy" id="79078"/>
    <lineage>
        <taxon>Eukaryota</taxon>
        <taxon>Viridiplantae</taxon>
        <taxon>Streptophyta</taxon>
        <taxon>Embryophyta</taxon>
        <taxon>Tracheophyta</taxon>
        <taxon>Spermatophyta</taxon>
        <taxon>Magnoliopsida</taxon>
        <taxon>eudicotyledons</taxon>
        <taxon>Gunneridae</taxon>
        <taxon>Pentapetalae</taxon>
        <taxon>rosids</taxon>
        <taxon>fabids</taxon>
        <taxon>Fabales</taxon>
        <taxon>Fabaceae</taxon>
        <taxon>Papilionoideae</taxon>
        <taxon>50 kb inversion clade</taxon>
        <taxon>dalbergioids sensu lato</taxon>
        <taxon>Dalbergieae</taxon>
        <taxon>Pterocarpus clade</taxon>
        <taxon>Stylosanthes</taxon>
    </lineage>
</organism>
<accession>A0ABU6WL31</accession>
<proteinExistence type="predicted"/>
<evidence type="ECO:0000313" key="3">
    <source>
        <dbReference type="Proteomes" id="UP001341840"/>
    </source>
</evidence>
<keyword evidence="3" id="KW-1185">Reference proteome</keyword>
<feature type="region of interest" description="Disordered" evidence="1">
    <location>
        <begin position="1"/>
        <end position="61"/>
    </location>
</feature>
<feature type="compositionally biased region" description="Basic and acidic residues" evidence="1">
    <location>
        <begin position="42"/>
        <end position="58"/>
    </location>
</feature>
<evidence type="ECO:0000256" key="1">
    <source>
        <dbReference type="SAM" id="MobiDB-lite"/>
    </source>
</evidence>
<comment type="caution">
    <text evidence="2">The sequence shown here is derived from an EMBL/GenBank/DDBJ whole genome shotgun (WGS) entry which is preliminary data.</text>
</comment>
<protein>
    <submittedName>
        <fullName evidence="2">Uncharacterized protein</fullName>
    </submittedName>
</protein>
<sequence>MLGENRRTRPSPQLRQDNPAGRGRSAPTQLRMAHRQSSAWKEGGRPRNPDGPKLKSLDSRCSPSNKIITQIQQDDLKVAEIITMGFENNLIKDDVGNIEVNAAVIERTTGLSSYGADFPP</sequence>